<sequence>MGEKEQEVGPSNTGAYSLAGVPSILQHPPLQVPEVSVTTTSENSVVANFEYEQEVGRKSWANMAHEAELSSSEFEESEEDKVQTSRKPGRRKRNASKAAKHTTKGNPP</sequence>
<proteinExistence type="predicted"/>
<gene>
    <name evidence="2" type="ORF">VNO80_03498</name>
</gene>
<organism evidence="2 3">
    <name type="scientific">Phaseolus coccineus</name>
    <name type="common">Scarlet runner bean</name>
    <name type="synonym">Phaseolus multiflorus</name>
    <dbReference type="NCBI Taxonomy" id="3886"/>
    <lineage>
        <taxon>Eukaryota</taxon>
        <taxon>Viridiplantae</taxon>
        <taxon>Streptophyta</taxon>
        <taxon>Embryophyta</taxon>
        <taxon>Tracheophyta</taxon>
        <taxon>Spermatophyta</taxon>
        <taxon>Magnoliopsida</taxon>
        <taxon>eudicotyledons</taxon>
        <taxon>Gunneridae</taxon>
        <taxon>Pentapetalae</taxon>
        <taxon>rosids</taxon>
        <taxon>fabids</taxon>
        <taxon>Fabales</taxon>
        <taxon>Fabaceae</taxon>
        <taxon>Papilionoideae</taxon>
        <taxon>50 kb inversion clade</taxon>
        <taxon>NPAAA clade</taxon>
        <taxon>indigoferoid/millettioid clade</taxon>
        <taxon>Phaseoleae</taxon>
        <taxon>Phaseolus</taxon>
    </lineage>
</organism>
<evidence type="ECO:0000313" key="3">
    <source>
        <dbReference type="Proteomes" id="UP001374584"/>
    </source>
</evidence>
<name>A0AAN9RNN1_PHACN</name>
<feature type="region of interest" description="Disordered" evidence="1">
    <location>
        <begin position="1"/>
        <end position="20"/>
    </location>
</feature>
<evidence type="ECO:0000256" key="1">
    <source>
        <dbReference type="SAM" id="MobiDB-lite"/>
    </source>
</evidence>
<feature type="compositionally biased region" description="Basic residues" evidence="1">
    <location>
        <begin position="87"/>
        <end position="108"/>
    </location>
</feature>
<dbReference type="EMBL" id="JAYMYR010000002">
    <property type="protein sequence ID" value="KAK7378062.1"/>
    <property type="molecule type" value="Genomic_DNA"/>
</dbReference>
<protein>
    <submittedName>
        <fullName evidence="2">Uncharacterized protein</fullName>
    </submittedName>
</protein>
<comment type="caution">
    <text evidence="2">The sequence shown here is derived from an EMBL/GenBank/DDBJ whole genome shotgun (WGS) entry which is preliminary data.</text>
</comment>
<evidence type="ECO:0000313" key="2">
    <source>
        <dbReference type="EMBL" id="KAK7378062.1"/>
    </source>
</evidence>
<keyword evidence="3" id="KW-1185">Reference proteome</keyword>
<dbReference type="AlphaFoldDB" id="A0AAN9RNN1"/>
<dbReference type="Proteomes" id="UP001374584">
    <property type="component" value="Unassembled WGS sequence"/>
</dbReference>
<feature type="region of interest" description="Disordered" evidence="1">
    <location>
        <begin position="68"/>
        <end position="108"/>
    </location>
</feature>
<reference evidence="2 3" key="1">
    <citation type="submission" date="2024-01" db="EMBL/GenBank/DDBJ databases">
        <title>The genomes of 5 underutilized Papilionoideae crops provide insights into root nodulation and disease resistanc.</title>
        <authorList>
            <person name="Jiang F."/>
        </authorList>
    </citation>
    <scope>NUCLEOTIDE SEQUENCE [LARGE SCALE GENOMIC DNA]</scope>
    <source>
        <strain evidence="2">JINMINGXINNONG_FW02</strain>
        <tissue evidence="2">Leaves</tissue>
    </source>
</reference>
<accession>A0AAN9RNN1</accession>